<protein>
    <submittedName>
        <fullName evidence="1">Uncharacterized protein</fullName>
    </submittedName>
</protein>
<gene>
    <name evidence="1" type="ORF">GCM10007301_30100</name>
</gene>
<evidence type="ECO:0000313" key="2">
    <source>
        <dbReference type="Proteomes" id="UP000606044"/>
    </source>
</evidence>
<name>A0A917C1Y5_9HYPH</name>
<accession>A0A917C1Y5</accession>
<comment type="caution">
    <text evidence="1">The sequence shown here is derived from an EMBL/GenBank/DDBJ whole genome shotgun (WGS) entry which is preliminary data.</text>
</comment>
<reference evidence="1" key="1">
    <citation type="journal article" date="2014" name="Int. J. Syst. Evol. Microbiol.">
        <title>Complete genome sequence of Corynebacterium casei LMG S-19264T (=DSM 44701T), isolated from a smear-ripened cheese.</title>
        <authorList>
            <consortium name="US DOE Joint Genome Institute (JGI-PGF)"/>
            <person name="Walter F."/>
            <person name="Albersmeier A."/>
            <person name="Kalinowski J."/>
            <person name="Ruckert C."/>
        </authorList>
    </citation>
    <scope>NUCLEOTIDE SEQUENCE</scope>
    <source>
        <strain evidence="1">CCM 7897</strain>
    </source>
</reference>
<dbReference type="Proteomes" id="UP000606044">
    <property type="component" value="Unassembled WGS sequence"/>
</dbReference>
<organism evidence="1 2">
    <name type="scientific">Azorhizobium oxalatiphilum</name>
    <dbReference type="NCBI Taxonomy" id="980631"/>
    <lineage>
        <taxon>Bacteria</taxon>
        <taxon>Pseudomonadati</taxon>
        <taxon>Pseudomonadota</taxon>
        <taxon>Alphaproteobacteria</taxon>
        <taxon>Hyphomicrobiales</taxon>
        <taxon>Xanthobacteraceae</taxon>
        <taxon>Azorhizobium</taxon>
    </lineage>
</organism>
<keyword evidence="2" id="KW-1185">Reference proteome</keyword>
<evidence type="ECO:0000313" key="1">
    <source>
        <dbReference type="EMBL" id="GGF68394.1"/>
    </source>
</evidence>
<reference evidence="1" key="2">
    <citation type="submission" date="2020-09" db="EMBL/GenBank/DDBJ databases">
        <authorList>
            <person name="Sun Q."/>
            <person name="Sedlacek I."/>
        </authorList>
    </citation>
    <scope>NUCLEOTIDE SEQUENCE</scope>
    <source>
        <strain evidence="1">CCM 7897</strain>
    </source>
</reference>
<dbReference type="AlphaFoldDB" id="A0A917C1Y5"/>
<proteinExistence type="predicted"/>
<sequence>MEPCLKATAEHVRQALHQMGVAADIGGSDFASYIRRIYTERVFDLDVQTLVNGVDPTDGVQRAY</sequence>
<dbReference type="EMBL" id="BMCT01000004">
    <property type="protein sequence ID" value="GGF68394.1"/>
    <property type="molecule type" value="Genomic_DNA"/>
</dbReference>
<dbReference type="RefSeq" id="WP_188579996.1">
    <property type="nucleotide sequence ID" value="NZ_BMCT01000004.1"/>
</dbReference>